<dbReference type="EMBL" id="KN818333">
    <property type="protein sequence ID" value="KIL58613.1"/>
    <property type="molecule type" value="Genomic_DNA"/>
</dbReference>
<dbReference type="InterPro" id="IPR056884">
    <property type="entry name" value="NPHP3-like_N"/>
</dbReference>
<dbReference type="OrthoDB" id="5967843at2759"/>
<reference evidence="3 4" key="1">
    <citation type="submission" date="2014-04" db="EMBL/GenBank/DDBJ databases">
        <title>Evolutionary Origins and Diversification of the Mycorrhizal Mutualists.</title>
        <authorList>
            <consortium name="DOE Joint Genome Institute"/>
            <consortium name="Mycorrhizal Genomics Consortium"/>
            <person name="Kohler A."/>
            <person name="Kuo A."/>
            <person name="Nagy L.G."/>
            <person name="Floudas D."/>
            <person name="Copeland A."/>
            <person name="Barry K.W."/>
            <person name="Cichocki N."/>
            <person name="Veneault-Fourrey C."/>
            <person name="LaButti K."/>
            <person name="Lindquist E.A."/>
            <person name="Lipzen A."/>
            <person name="Lundell T."/>
            <person name="Morin E."/>
            <person name="Murat C."/>
            <person name="Riley R."/>
            <person name="Ohm R."/>
            <person name="Sun H."/>
            <person name="Tunlid A."/>
            <person name="Henrissat B."/>
            <person name="Grigoriev I.V."/>
            <person name="Hibbett D.S."/>
            <person name="Martin F."/>
        </authorList>
    </citation>
    <scope>NUCLEOTIDE SEQUENCE [LARGE SCALE GENOMIC DNA]</scope>
    <source>
        <strain evidence="3 4">Koide BX008</strain>
    </source>
</reference>
<evidence type="ECO:0000313" key="3">
    <source>
        <dbReference type="EMBL" id="KIL58613.1"/>
    </source>
</evidence>
<proteinExistence type="predicted"/>
<dbReference type="HOGENOM" id="CLU_000288_6_10_1"/>
<dbReference type="STRING" id="946122.A0A0C2WQR9"/>
<dbReference type="InParanoid" id="A0A0C2WQR9"/>
<dbReference type="Gene3D" id="3.40.50.300">
    <property type="entry name" value="P-loop containing nucleotide triphosphate hydrolases"/>
    <property type="match status" value="1"/>
</dbReference>
<evidence type="ECO:0000259" key="2">
    <source>
        <dbReference type="PROSITE" id="PS50837"/>
    </source>
</evidence>
<dbReference type="CDD" id="cd02019">
    <property type="entry name" value="NK"/>
    <property type="match status" value="1"/>
</dbReference>
<accession>A0A0C2WQR9</accession>
<evidence type="ECO:0000256" key="1">
    <source>
        <dbReference type="ARBA" id="ARBA00022737"/>
    </source>
</evidence>
<protein>
    <recommendedName>
        <fullName evidence="2">NACHT domain-containing protein</fullName>
    </recommendedName>
</protein>
<dbReference type="Proteomes" id="UP000054549">
    <property type="component" value="Unassembled WGS sequence"/>
</dbReference>
<keyword evidence="4" id="KW-1185">Reference proteome</keyword>
<dbReference type="Pfam" id="PF24883">
    <property type="entry name" value="NPHP3_N"/>
    <property type="match status" value="1"/>
</dbReference>
<dbReference type="PANTHER" id="PTHR10039">
    <property type="entry name" value="AMELOGENIN"/>
    <property type="match status" value="1"/>
</dbReference>
<gene>
    <name evidence="3" type="ORF">M378DRAFT_310610</name>
</gene>
<sequence length="839" mass="94559">MPFFCRNPKRVFGLFRRSRHHDTQAEGCNPFPNEHAILPVATQLQGAQVNMSGNPQFTNIGVNKGKVSTVNYHGGTHGLENLKEFVSFAALHDSAEQDHDCRCHPGTRKTVLGRLRDWFDDPNTTDRIIWLHGPAGAGKSAIAQTIAHEYKERGLAATFFFCRSDPERNDGNRLPPTITWQLAFSISGIKDFIVHALNKTPHLPRKDVESQFEQLVAHSFRAMNSIASHMPQFAPVVIIDGVDECSNEQLQRRILTAIGNAVKDRRVPLRFIICSRPEALIEETLDQFKDSILRIDLATLDDSHCDVEKYLVDQFSAIASKRGLDPTWPGQEIIKDIAFQSSGNFILPSTLIRFISDEECNPETQLDIVRKLKPHENTAPFALLDQLYLEILKQPRDQKFLKTFLALLVGRSSIGQDDLHEDDAMLMNIAEKDLHTKLRKMRSLLKFKPFIDVYHNSFLDFLQDSSRSGQYHVSKQAGLKRYLELVVDSVVQHVSMATNRHETCHLSPKFKSIVEDYPPKIVLPAEDWQQALKPLLVLQDTLLNTLKPKPCRVTQVMRDLLLHLVLLQGRSHHIAVAHVPESNMNETVTGWISATVTEATQNRPETDLDSCLSALLPCLQKTDSIMLVDGAIIDHMASLLAFDYAETASRIQSVSDAQKLVDLIDLLTNNESFLSHCGPDAARKAACLASEIFARVPLLQRSIILNGPLQSGDALLKHKLQTLEFVCQTAFISRILDHNYIVPVLGIYDESGQLRFVSGNENEQNESIDKWLKTKPNPNLVTHIRVVGCNDHLKNLVHFFLADARGSEGYPIHSFHGHRTELRFREIGRGFITFSMTIP</sequence>
<evidence type="ECO:0000313" key="4">
    <source>
        <dbReference type="Proteomes" id="UP000054549"/>
    </source>
</evidence>
<dbReference type="AlphaFoldDB" id="A0A0C2WQR9"/>
<keyword evidence="1" id="KW-0677">Repeat</keyword>
<dbReference type="PROSITE" id="PS50837">
    <property type="entry name" value="NACHT"/>
    <property type="match status" value="1"/>
</dbReference>
<name>A0A0C2WQR9_AMAMK</name>
<organism evidence="3 4">
    <name type="scientific">Amanita muscaria (strain Koide BX008)</name>
    <dbReference type="NCBI Taxonomy" id="946122"/>
    <lineage>
        <taxon>Eukaryota</taxon>
        <taxon>Fungi</taxon>
        <taxon>Dikarya</taxon>
        <taxon>Basidiomycota</taxon>
        <taxon>Agaricomycotina</taxon>
        <taxon>Agaricomycetes</taxon>
        <taxon>Agaricomycetidae</taxon>
        <taxon>Agaricales</taxon>
        <taxon>Pluteineae</taxon>
        <taxon>Amanitaceae</taxon>
        <taxon>Amanita</taxon>
    </lineage>
</organism>
<dbReference type="PANTHER" id="PTHR10039:SF14">
    <property type="entry name" value="NACHT DOMAIN-CONTAINING PROTEIN"/>
    <property type="match status" value="1"/>
</dbReference>
<feature type="domain" description="NACHT" evidence="2">
    <location>
        <begin position="127"/>
        <end position="287"/>
    </location>
</feature>
<dbReference type="InterPro" id="IPR007111">
    <property type="entry name" value="NACHT_NTPase"/>
</dbReference>
<dbReference type="InterPro" id="IPR027417">
    <property type="entry name" value="P-loop_NTPase"/>
</dbReference>
<dbReference type="SUPFAM" id="SSF52540">
    <property type="entry name" value="P-loop containing nucleoside triphosphate hydrolases"/>
    <property type="match status" value="1"/>
</dbReference>